<keyword evidence="3" id="KW-0813">Transport</keyword>
<comment type="subcellular location">
    <subcellularLocation>
        <location evidence="1">Cell membrane</location>
        <topology evidence="1">Multi-pass membrane protein</topology>
    </subcellularLocation>
</comment>
<accession>A0AAW8M2J9</accession>
<keyword evidence="6" id="KW-0547">Nucleotide-binding</keyword>
<dbReference type="GO" id="GO:0030253">
    <property type="term" value="P:protein secretion by the type I secretion system"/>
    <property type="evidence" value="ECO:0007669"/>
    <property type="project" value="InterPro"/>
</dbReference>
<evidence type="ECO:0000256" key="6">
    <source>
        <dbReference type="ARBA" id="ARBA00022741"/>
    </source>
</evidence>
<dbReference type="PROSITE" id="PS50929">
    <property type="entry name" value="ABC_TM1F"/>
    <property type="match status" value="1"/>
</dbReference>
<keyword evidence="9 10" id="KW-0472">Membrane</keyword>
<keyword evidence="7 13" id="KW-0067">ATP-binding</keyword>
<dbReference type="CDD" id="cd18586">
    <property type="entry name" value="ABC_6TM_PrtD_like"/>
    <property type="match status" value="1"/>
</dbReference>
<dbReference type="Gene3D" id="3.40.50.300">
    <property type="entry name" value="P-loop containing nucleotide triphosphate hydrolases"/>
    <property type="match status" value="1"/>
</dbReference>
<dbReference type="InterPro" id="IPR003439">
    <property type="entry name" value="ABC_transporter-like_ATP-bd"/>
</dbReference>
<dbReference type="AlphaFoldDB" id="A0AAW8M2J9"/>
<evidence type="ECO:0000313" key="13">
    <source>
        <dbReference type="EMBL" id="MDR6705643.1"/>
    </source>
</evidence>
<dbReference type="GO" id="GO:0034040">
    <property type="term" value="F:ATPase-coupled lipid transmembrane transporter activity"/>
    <property type="evidence" value="ECO:0007669"/>
    <property type="project" value="TreeGrafter"/>
</dbReference>
<dbReference type="FunFam" id="3.40.50.300:FF:001444">
    <property type="entry name" value="ABC transporter ATP-binding protein"/>
    <property type="match status" value="1"/>
</dbReference>
<dbReference type="Pfam" id="PF00664">
    <property type="entry name" value="ABC_membrane"/>
    <property type="match status" value="1"/>
</dbReference>
<dbReference type="GO" id="GO:0140359">
    <property type="term" value="F:ABC-type transporter activity"/>
    <property type="evidence" value="ECO:0007669"/>
    <property type="project" value="InterPro"/>
</dbReference>
<dbReference type="Pfam" id="PF00005">
    <property type="entry name" value="ABC_tran"/>
    <property type="match status" value="1"/>
</dbReference>
<dbReference type="NCBIfam" id="TIGR01842">
    <property type="entry name" value="type_I_sec_PrtD"/>
    <property type="match status" value="1"/>
</dbReference>
<evidence type="ECO:0000256" key="8">
    <source>
        <dbReference type="ARBA" id="ARBA00022989"/>
    </source>
</evidence>
<dbReference type="SUPFAM" id="SSF90123">
    <property type="entry name" value="ABC transporter transmembrane region"/>
    <property type="match status" value="1"/>
</dbReference>
<keyword evidence="8 10" id="KW-1133">Transmembrane helix</keyword>
<gene>
    <name evidence="13" type="ORF">J2W61_005518</name>
</gene>
<dbReference type="PANTHER" id="PTHR24221:SF248">
    <property type="entry name" value="ABC TRANSPORTER TRANSMEMBRANE REGION"/>
    <property type="match status" value="1"/>
</dbReference>
<comment type="caution">
    <text evidence="13">The sequence shown here is derived from an EMBL/GenBank/DDBJ whole genome shotgun (WGS) entry which is preliminary data.</text>
</comment>
<feature type="transmembrane region" description="Helical" evidence="10">
    <location>
        <begin position="163"/>
        <end position="183"/>
    </location>
</feature>
<evidence type="ECO:0000259" key="11">
    <source>
        <dbReference type="PROSITE" id="PS50893"/>
    </source>
</evidence>
<dbReference type="CDD" id="cd03246">
    <property type="entry name" value="ABCC_Protease_Secretion"/>
    <property type="match status" value="1"/>
</dbReference>
<dbReference type="InterPro" id="IPR010128">
    <property type="entry name" value="ATPase_T1SS_PrtD-like"/>
</dbReference>
<evidence type="ECO:0000256" key="5">
    <source>
        <dbReference type="ARBA" id="ARBA00022692"/>
    </source>
</evidence>
<evidence type="ECO:0000256" key="7">
    <source>
        <dbReference type="ARBA" id="ARBA00022840"/>
    </source>
</evidence>
<keyword evidence="5 10" id="KW-0812">Transmembrane</keyword>
<evidence type="ECO:0000256" key="4">
    <source>
        <dbReference type="ARBA" id="ARBA00022475"/>
    </source>
</evidence>
<dbReference type="Gene3D" id="1.20.1560.10">
    <property type="entry name" value="ABC transporter type 1, transmembrane domain"/>
    <property type="match status" value="1"/>
</dbReference>
<comment type="similarity">
    <text evidence="2">Belongs to the ABC transporter superfamily.</text>
</comment>
<dbReference type="RefSeq" id="WP_236760369.1">
    <property type="nucleotide sequence ID" value="NZ_JAGIPD010000020.1"/>
</dbReference>
<keyword evidence="4" id="KW-1003">Cell membrane</keyword>
<dbReference type="SUPFAM" id="SSF52540">
    <property type="entry name" value="P-loop containing nucleoside triphosphate hydrolases"/>
    <property type="match status" value="1"/>
</dbReference>
<evidence type="ECO:0000256" key="10">
    <source>
        <dbReference type="SAM" id="Phobius"/>
    </source>
</evidence>
<dbReference type="GO" id="GO:0016887">
    <property type="term" value="F:ATP hydrolysis activity"/>
    <property type="evidence" value="ECO:0007669"/>
    <property type="project" value="InterPro"/>
</dbReference>
<evidence type="ECO:0000256" key="3">
    <source>
        <dbReference type="ARBA" id="ARBA00022448"/>
    </source>
</evidence>
<dbReference type="Proteomes" id="UP001265315">
    <property type="component" value="Unassembled WGS sequence"/>
</dbReference>
<evidence type="ECO:0000256" key="2">
    <source>
        <dbReference type="ARBA" id="ARBA00005417"/>
    </source>
</evidence>
<feature type="domain" description="ABC transmembrane type-1" evidence="12">
    <location>
        <begin position="28"/>
        <end position="304"/>
    </location>
</feature>
<organism evidence="13 14">
    <name type="scientific">Agrobacterium tumefaciens</name>
    <dbReference type="NCBI Taxonomy" id="358"/>
    <lineage>
        <taxon>Bacteria</taxon>
        <taxon>Pseudomonadati</taxon>
        <taxon>Pseudomonadota</taxon>
        <taxon>Alphaproteobacteria</taxon>
        <taxon>Hyphomicrobiales</taxon>
        <taxon>Rhizobiaceae</taxon>
        <taxon>Rhizobium/Agrobacterium group</taxon>
        <taxon>Agrobacterium</taxon>
        <taxon>Agrobacterium tumefaciens complex</taxon>
    </lineage>
</organism>
<feature type="transmembrane region" description="Helical" evidence="10">
    <location>
        <begin position="20"/>
        <end position="39"/>
    </location>
</feature>
<feature type="domain" description="ABC transporter" evidence="11">
    <location>
        <begin position="335"/>
        <end position="571"/>
    </location>
</feature>
<dbReference type="GO" id="GO:0005886">
    <property type="term" value="C:plasma membrane"/>
    <property type="evidence" value="ECO:0007669"/>
    <property type="project" value="UniProtKB-SubCell"/>
</dbReference>
<dbReference type="PROSITE" id="PS50893">
    <property type="entry name" value="ABC_TRANSPORTER_2"/>
    <property type="match status" value="1"/>
</dbReference>
<dbReference type="EMBL" id="JAVDSW010000019">
    <property type="protein sequence ID" value="MDR6705643.1"/>
    <property type="molecule type" value="Genomic_DNA"/>
</dbReference>
<reference evidence="13" key="1">
    <citation type="submission" date="2023-07" db="EMBL/GenBank/DDBJ databases">
        <title>Sorghum-associated microbial communities from plants grown in Nebraska, USA.</title>
        <authorList>
            <person name="Schachtman D."/>
        </authorList>
    </citation>
    <scope>NUCLEOTIDE SEQUENCE</scope>
    <source>
        <strain evidence="13">1457</strain>
    </source>
</reference>
<dbReference type="InterPro" id="IPR047957">
    <property type="entry name" value="ABC_AprD-like_6TM"/>
</dbReference>
<dbReference type="InterPro" id="IPR011527">
    <property type="entry name" value="ABC1_TM_dom"/>
</dbReference>
<dbReference type="GO" id="GO:0030256">
    <property type="term" value="C:type I protein secretion system complex"/>
    <property type="evidence" value="ECO:0007669"/>
    <property type="project" value="InterPro"/>
</dbReference>
<dbReference type="InterPro" id="IPR036640">
    <property type="entry name" value="ABC1_TM_sf"/>
</dbReference>
<dbReference type="InterPro" id="IPR003593">
    <property type="entry name" value="AAA+_ATPase"/>
</dbReference>
<evidence type="ECO:0000313" key="14">
    <source>
        <dbReference type="Proteomes" id="UP001265315"/>
    </source>
</evidence>
<evidence type="ECO:0000256" key="1">
    <source>
        <dbReference type="ARBA" id="ARBA00004651"/>
    </source>
</evidence>
<protein>
    <submittedName>
        <fullName evidence="13">ATP-binding cassette subfamily C protein</fullName>
    </submittedName>
</protein>
<dbReference type="InterPro" id="IPR017871">
    <property type="entry name" value="ABC_transporter-like_CS"/>
</dbReference>
<dbReference type="PROSITE" id="PS00211">
    <property type="entry name" value="ABC_TRANSPORTER_1"/>
    <property type="match status" value="1"/>
</dbReference>
<dbReference type="PANTHER" id="PTHR24221">
    <property type="entry name" value="ATP-BINDING CASSETTE SUB-FAMILY B"/>
    <property type="match status" value="1"/>
</dbReference>
<feature type="transmembrane region" description="Helical" evidence="10">
    <location>
        <begin position="59"/>
        <end position="79"/>
    </location>
</feature>
<dbReference type="SMART" id="SM00382">
    <property type="entry name" value="AAA"/>
    <property type="match status" value="1"/>
</dbReference>
<evidence type="ECO:0000256" key="9">
    <source>
        <dbReference type="ARBA" id="ARBA00023136"/>
    </source>
</evidence>
<dbReference type="InterPro" id="IPR039421">
    <property type="entry name" value="Type_1_exporter"/>
</dbReference>
<dbReference type="InterPro" id="IPR027417">
    <property type="entry name" value="P-loop_NTPase"/>
</dbReference>
<name>A0AAW8M2J9_AGRTU</name>
<evidence type="ECO:0000259" key="12">
    <source>
        <dbReference type="PROSITE" id="PS50929"/>
    </source>
</evidence>
<sequence length="571" mass="61174">MSKNLNTEVRRPLVAAALRATRAAFGSVAILSAFTNILMLTGPLFMMQVYDRVLSSRSVPTLVALSILAVVLYLFLGLLELIRSRILSRIGERIEEQLGGPTFDAVMLLPLRMSKKEVAAQPVRDLEHLRQFMSGPGPVAICDMPWLPLYIGILFLFHSYLGWLAIAGATLLIVLTLFSDAVLRDPTRRVAALSSTRADYLEAGRRNAEALYAMGMKGAYARKWHETNAAYVEEQRRASDATSGFSTFSKIFRLALQSAVLALGAWLAIKQLASPGAMIASSILTSRALAPIEQAIGQWRGFVNFRQAKARLGQLLDKIGPGEDRMALPAPSKTLAVSGVAVVAPGNQSPTVRDVTFALTAGQGLGIIGPSGSGKSTLVRALVGIWPPARGTVRLDGAEIDQWHPEALGPSIGYLPQGVELFDGTIAENISRFSATANPSEIIEAAKQADVHELILSMPEGYDTRIGNGGASLSAGQRQRIGLARALFGEPFLIILDEPNASLDAEGEMALTNAIVVARQRGAIVVIVAHRPNALSAVDNVLVLAQGAMVAFGPRDEVLRKTTMRAVSEKA</sequence>
<proteinExistence type="inferred from homology"/>
<dbReference type="GO" id="GO:0005524">
    <property type="term" value="F:ATP binding"/>
    <property type="evidence" value="ECO:0007669"/>
    <property type="project" value="UniProtKB-KW"/>
</dbReference>